<proteinExistence type="inferred from homology"/>
<evidence type="ECO:0000256" key="3">
    <source>
        <dbReference type="ARBA" id="ARBA00022723"/>
    </source>
</evidence>
<feature type="domain" description="TauD/TfdA-like" evidence="8">
    <location>
        <begin position="66"/>
        <end position="315"/>
    </location>
</feature>
<dbReference type="PANTHER" id="PTHR30468">
    <property type="entry name" value="ALPHA-KETOGLUTARATE-DEPENDENT SULFONATE DIOXYGENASE"/>
    <property type="match status" value="1"/>
</dbReference>
<keyword evidence="6" id="KW-0408">Iron</keyword>
<evidence type="ECO:0000313" key="10">
    <source>
        <dbReference type="Proteomes" id="UP000800092"/>
    </source>
</evidence>
<dbReference type="EMBL" id="ML991780">
    <property type="protein sequence ID" value="KAF2237341.1"/>
    <property type="molecule type" value="Genomic_DNA"/>
</dbReference>
<gene>
    <name evidence="9" type="ORF">EV356DRAFT_557830</name>
</gene>
<dbReference type="Pfam" id="PF02668">
    <property type="entry name" value="TauD"/>
    <property type="match status" value="1"/>
</dbReference>
<feature type="region of interest" description="Disordered" evidence="7">
    <location>
        <begin position="338"/>
        <end position="373"/>
    </location>
</feature>
<dbReference type="OrthoDB" id="10257314at2759"/>
<reference evidence="9" key="1">
    <citation type="journal article" date="2020" name="Stud. Mycol.">
        <title>101 Dothideomycetes genomes: a test case for predicting lifestyles and emergence of pathogens.</title>
        <authorList>
            <person name="Haridas S."/>
            <person name="Albert R."/>
            <person name="Binder M."/>
            <person name="Bloem J."/>
            <person name="Labutti K."/>
            <person name="Salamov A."/>
            <person name="Andreopoulos B."/>
            <person name="Baker S."/>
            <person name="Barry K."/>
            <person name="Bills G."/>
            <person name="Bluhm B."/>
            <person name="Cannon C."/>
            <person name="Castanera R."/>
            <person name="Culley D."/>
            <person name="Daum C."/>
            <person name="Ezra D."/>
            <person name="Gonzalez J."/>
            <person name="Henrissat B."/>
            <person name="Kuo A."/>
            <person name="Liang C."/>
            <person name="Lipzen A."/>
            <person name="Lutzoni F."/>
            <person name="Magnuson J."/>
            <person name="Mondo S."/>
            <person name="Nolan M."/>
            <person name="Ohm R."/>
            <person name="Pangilinan J."/>
            <person name="Park H.-J."/>
            <person name="Ramirez L."/>
            <person name="Alfaro M."/>
            <person name="Sun H."/>
            <person name="Tritt A."/>
            <person name="Yoshinaga Y."/>
            <person name="Zwiers L.-H."/>
            <person name="Turgeon B."/>
            <person name="Goodwin S."/>
            <person name="Spatafora J."/>
            <person name="Crous P."/>
            <person name="Grigoriev I."/>
        </authorList>
    </citation>
    <scope>NUCLEOTIDE SEQUENCE</scope>
    <source>
        <strain evidence="9">Tuck. ex Michener</strain>
    </source>
</reference>
<evidence type="ECO:0000256" key="4">
    <source>
        <dbReference type="ARBA" id="ARBA00022964"/>
    </source>
</evidence>
<evidence type="ECO:0000313" key="9">
    <source>
        <dbReference type="EMBL" id="KAF2237341.1"/>
    </source>
</evidence>
<sequence>MAHLEARKHISSDSGYPITIHPNFNPKIKGHVPPESIREEIVPLKDRAAFADPEKRALFATAKRVDLTESIGTVLKDIQLSQLDDRQLDELALLVSERGVVYFRDQDLTTEQQVKLFEHYGTLDKHPAQKASFPRPLTREKHVTIRGSTEDHREIAKYTPWPSGDFHADTSFEVNPPSYSLLRMEEHPEVGGDTAWVSQYGLYDALSPAMQKFVEGLHAIHTSRLQYDTILDLWGTGPNRPPIDTHHPAVRTHPVTGLKALNVNGGFVTGFAELKKTESDNLLDFFQFHIHSADDHYVRWKWQVGSIAICVVHRVIPGAYKGNRRGIRTTVFGEKPYCDPASESRNERAQRLEKERQNMDGKHEGANGVHVPA</sequence>
<evidence type="ECO:0000256" key="6">
    <source>
        <dbReference type="ARBA" id="ARBA00023004"/>
    </source>
</evidence>
<feature type="compositionally biased region" description="Basic and acidic residues" evidence="7">
    <location>
        <begin position="342"/>
        <end position="365"/>
    </location>
</feature>
<evidence type="ECO:0000256" key="7">
    <source>
        <dbReference type="SAM" id="MobiDB-lite"/>
    </source>
</evidence>
<keyword evidence="5" id="KW-0560">Oxidoreductase</keyword>
<keyword evidence="3" id="KW-0479">Metal-binding</keyword>
<dbReference type="GO" id="GO:0016706">
    <property type="term" value="F:2-oxoglutarate-dependent dioxygenase activity"/>
    <property type="evidence" value="ECO:0007669"/>
    <property type="project" value="TreeGrafter"/>
</dbReference>
<comment type="similarity">
    <text evidence="2">Belongs to the TfdA dioxygenase family.</text>
</comment>
<evidence type="ECO:0000256" key="1">
    <source>
        <dbReference type="ARBA" id="ARBA00001954"/>
    </source>
</evidence>
<keyword evidence="4 9" id="KW-0223">Dioxygenase</keyword>
<name>A0A6A6HHB5_VIRVR</name>
<dbReference type="Gene3D" id="3.60.130.10">
    <property type="entry name" value="Clavaminate synthase-like"/>
    <property type="match status" value="1"/>
</dbReference>
<comment type="cofactor">
    <cofactor evidence="1">
        <name>Fe(2+)</name>
        <dbReference type="ChEBI" id="CHEBI:29033"/>
    </cofactor>
</comment>
<evidence type="ECO:0000256" key="2">
    <source>
        <dbReference type="ARBA" id="ARBA00005896"/>
    </source>
</evidence>
<dbReference type="GO" id="GO:0046872">
    <property type="term" value="F:metal ion binding"/>
    <property type="evidence" value="ECO:0007669"/>
    <property type="project" value="UniProtKB-KW"/>
</dbReference>
<dbReference type="AlphaFoldDB" id="A0A6A6HHB5"/>
<keyword evidence="10" id="KW-1185">Reference proteome</keyword>
<accession>A0A6A6HHB5</accession>
<dbReference type="InterPro" id="IPR051323">
    <property type="entry name" value="AtsK-like"/>
</dbReference>
<dbReference type="PANTHER" id="PTHR30468:SF31">
    <property type="entry name" value="ALPHA-KETOGLUTARATE-DEPENDENT SULFONATE DIOXYGENASE-RELATED"/>
    <property type="match status" value="1"/>
</dbReference>
<dbReference type="InterPro" id="IPR042098">
    <property type="entry name" value="TauD-like_sf"/>
</dbReference>
<protein>
    <submittedName>
        <fullName evidence="9">Alpha-ketoglutarate-dependent sulfonate dioxygenase</fullName>
    </submittedName>
</protein>
<dbReference type="InterPro" id="IPR003819">
    <property type="entry name" value="TauD/TfdA-like"/>
</dbReference>
<organism evidence="9 10">
    <name type="scientific">Viridothelium virens</name>
    <name type="common">Speckled blister lichen</name>
    <name type="synonym">Trypethelium virens</name>
    <dbReference type="NCBI Taxonomy" id="1048519"/>
    <lineage>
        <taxon>Eukaryota</taxon>
        <taxon>Fungi</taxon>
        <taxon>Dikarya</taxon>
        <taxon>Ascomycota</taxon>
        <taxon>Pezizomycotina</taxon>
        <taxon>Dothideomycetes</taxon>
        <taxon>Dothideomycetes incertae sedis</taxon>
        <taxon>Trypetheliales</taxon>
        <taxon>Trypetheliaceae</taxon>
        <taxon>Viridothelium</taxon>
    </lineage>
</organism>
<evidence type="ECO:0000259" key="8">
    <source>
        <dbReference type="Pfam" id="PF02668"/>
    </source>
</evidence>
<dbReference type="Proteomes" id="UP000800092">
    <property type="component" value="Unassembled WGS sequence"/>
</dbReference>
<evidence type="ECO:0000256" key="5">
    <source>
        <dbReference type="ARBA" id="ARBA00023002"/>
    </source>
</evidence>
<dbReference type="SUPFAM" id="SSF51197">
    <property type="entry name" value="Clavaminate synthase-like"/>
    <property type="match status" value="1"/>
</dbReference>
<dbReference type="GO" id="GO:0005737">
    <property type="term" value="C:cytoplasm"/>
    <property type="evidence" value="ECO:0007669"/>
    <property type="project" value="TreeGrafter"/>
</dbReference>